<evidence type="ECO:0000313" key="2">
    <source>
        <dbReference type="Proteomes" id="UP000305067"/>
    </source>
</evidence>
<dbReference type="AlphaFoldDB" id="A0A5C3QFU2"/>
<protein>
    <submittedName>
        <fullName evidence="1">Uncharacterized protein</fullName>
    </submittedName>
</protein>
<accession>A0A5C3QFU2</accession>
<name>A0A5C3QFU2_9AGAR</name>
<organism evidence="1 2">
    <name type="scientific">Pterulicium gracile</name>
    <dbReference type="NCBI Taxonomy" id="1884261"/>
    <lineage>
        <taxon>Eukaryota</taxon>
        <taxon>Fungi</taxon>
        <taxon>Dikarya</taxon>
        <taxon>Basidiomycota</taxon>
        <taxon>Agaricomycotina</taxon>
        <taxon>Agaricomycetes</taxon>
        <taxon>Agaricomycetidae</taxon>
        <taxon>Agaricales</taxon>
        <taxon>Pleurotineae</taxon>
        <taxon>Pterulaceae</taxon>
        <taxon>Pterulicium</taxon>
    </lineage>
</organism>
<dbReference type="EMBL" id="ML178834">
    <property type="protein sequence ID" value="TFK99350.1"/>
    <property type="molecule type" value="Genomic_DNA"/>
</dbReference>
<proteinExistence type="predicted"/>
<keyword evidence="2" id="KW-1185">Reference proteome</keyword>
<evidence type="ECO:0000313" key="1">
    <source>
        <dbReference type="EMBL" id="TFK99350.1"/>
    </source>
</evidence>
<sequence>MIKRYAISSVHALARAEVNRLLTERSKGPPTPPTVVDKSFREFIRRRLGNVVTSTPAL</sequence>
<gene>
    <name evidence="1" type="ORF">BDV98DRAFT_571439</name>
</gene>
<dbReference type="Proteomes" id="UP000305067">
    <property type="component" value="Unassembled WGS sequence"/>
</dbReference>
<reference evidence="1 2" key="1">
    <citation type="journal article" date="2019" name="Nat. Ecol. Evol.">
        <title>Megaphylogeny resolves global patterns of mushroom evolution.</title>
        <authorList>
            <person name="Varga T."/>
            <person name="Krizsan K."/>
            <person name="Foldi C."/>
            <person name="Dima B."/>
            <person name="Sanchez-Garcia M."/>
            <person name="Sanchez-Ramirez S."/>
            <person name="Szollosi G.J."/>
            <person name="Szarkandi J.G."/>
            <person name="Papp V."/>
            <person name="Albert L."/>
            <person name="Andreopoulos W."/>
            <person name="Angelini C."/>
            <person name="Antonin V."/>
            <person name="Barry K.W."/>
            <person name="Bougher N.L."/>
            <person name="Buchanan P."/>
            <person name="Buyck B."/>
            <person name="Bense V."/>
            <person name="Catcheside P."/>
            <person name="Chovatia M."/>
            <person name="Cooper J."/>
            <person name="Damon W."/>
            <person name="Desjardin D."/>
            <person name="Finy P."/>
            <person name="Geml J."/>
            <person name="Haridas S."/>
            <person name="Hughes K."/>
            <person name="Justo A."/>
            <person name="Karasinski D."/>
            <person name="Kautmanova I."/>
            <person name="Kiss B."/>
            <person name="Kocsube S."/>
            <person name="Kotiranta H."/>
            <person name="LaButti K.M."/>
            <person name="Lechner B.E."/>
            <person name="Liimatainen K."/>
            <person name="Lipzen A."/>
            <person name="Lukacs Z."/>
            <person name="Mihaltcheva S."/>
            <person name="Morgado L.N."/>
            <person name="Niskanen T."/>
            <person name="Noordeloos M.E."/>
            <person name="Ohm R.A."/>
            <person name="Ortiz-Santana B."/>
            <person name="Ovrebo C."/>
            <person name="Racz N."/>
            <person name="Riley R."/>
            <person name="Savchenko A."/>
            <person name="Shiryaev A."/>
            <person name="Soop K."/>
            <person name="Spirin V."/>
            <person name="Szebenyi C."/>
            <person name="Tomsovsky M."/>
            <person name="Tulloss R.E."/>
            <person name="Uehling J."/>
            <person name="Grigoriev I.V."/>
            <person name="Vagvolgyi C."/>
            <person name="Papp T."/>
            <person name="Martin F.M."/>
            <person name="Miettinen O."/>
            <person name="Hibbett D.S."/>
            <person name="Nagy L.G."/>
        </authorList>
    </citation>
    <scope>NUCLEOTIDE SEQUENCE [LARGE SCALE GENOMIC DNA]</scope>
    <source>
        <strain evidence="1 2">CBS 309.79</strain>
    </source>
</reference>